<dbReference type="PROSITE" id="PS00061">
    <property type="entry name" value="ADH_SHORT"/>
    <property type="match status" value="1"/>
</dbReference>
<dbReference type="Proteomes" id="UP000559809">
    <property type="component" value="Unassembled WGS sequence"/>
</dbReference>
<dbReference type="AlphaFoldDB" id="A0A853G156"/>
<keyword evidence="2" id="KW-0560">Oxidoreductase</keyword>
<reference evidence="4 5" key="1">
    <citation type="submission" date="2020-07" db="EMBL/GenBank/DDBJ databases">
        <title>Taxonomic revisions and descriptions of new bacterial species based on genomic comparisons in the high-G+C-content subgroup of the family Alcaligenaceae.</title>
        <authorList>
            <person name="Szabo A."/>
            <person name="Felfoldi T."/>
        </authorList>
    </citation>
    <scope>NUCLEOTIDE SEQUENCE [LARGE SCALE GENOMIC DNA]</scope>
    <source>
        <strain evidence="4 5">LMG 24012</strain>
    </source>
</reference>
<protein>
    <submittedName>
        <fullName evidence="4">SDR family oxidoreductase</fullName>
    </submittedName>
</protein>
<dbReference type="PANTHER" id="PTHR43477:SF1">
    <property type="entry name" value="DIHYDROANTICAPSIN 7-DEHYDROGENASE"/>
    <property type="match status" value="1"/>
</dbReference>
<keyword evidence="5" id="KW-1185">Reference proteome</keyword>
<dbReference type="GO" id="GO:0016491">
    <property type="term" value="F:oxidoreductase activity"/>
    <property type="evidence" value="ECO:0007669"/>
    <property type="project" value="UniProtKB-KW"/>
</dbReference>
<gene>
    <name evidence="4" type="ORF">H0A72_14880</name>
</gene>
<dbReference type="SMART" id="SM00822">
    <property type="entry name" value="PKS_KR"/>
    <property type="match status" value="1"/>
</dbReference>
<dbReference type="FunFam" id="3.40.50.720:FF:000084">
    <property type="entry name" value="Short-chain dehydrogenase reductase"/>
    <property type="match status" value="1"/>
</dbReference>
<dbReference type="InterPro" id="IPR020904">
    <property type="entry name" value="Sc_DH/Rdtase_CS"/>
</dbReference>
<evidence type="ECO:0000256" key="1">
    <source>
        <dbReference type="ARBA" id="ARBA00006484"/>
    </source>
</evidence>
<dbReference type="Gene3D" id="3.40.50.720">
    <property type="entry name" value="NAD(P)-binding Rossmann-like Domain"/>
    <property type="match status" value="1"/>
</dbReference>
<comment type="caution">
    <text evidence="4">The sequence shown here is derived from an EMBL/GenBank/DDBJ whole genome shotgun (WGS) entry which is preliminary data.</text>
</comment>
<dbReference type="CDD" id="cd05233">
    <property type="entry name" value="SDR_c"/>
    <property type="match status" value="1"/>
</dbReference>
<organism evidence="4 5">
    <name type="scientific">Parapusillimonas granuli</name>
    <dbReference type="NCBI Taxonomy" id="380911"/>
    <lineage>
        <taxon>Bacteria</taxon>
        <taxon>Pseudomonadati</taxon>
        <taxon>Pseudomonadota</taxon>
        <taxon>Betaproteobacteria</taxon>
        <taxon>Burkholderiales</taxon>
        <taxon>Alcaligenaceae</taxon>
        <taxon>Parapusillimonas</taxon>
    </lineage>
</organism>
<comment type="similarity">
    <text evidence="1">Belongs to the short-chain dehydrogenases/reductases (SDR) family.</text>
</comment>
<dbReference type="InterPro" id="IPR002347">
    <property type="entry name" value="SDR_fam"/>
</dbReference>
<sequence>MTPTIVITGAASGVGFAAAASLLSKGWKVFALDRDETGLAKLRQASASAGSRLITKVCDVTSPDSVSRTFSDILPAGEPLNALLCSAGVIRIGPVAEMSIEDYDTQFNINTRGPWLCAKAALPALKRTATEQNPAHVIMISSISAIRPKVGSGVYAATKAALSQLTRVLAVECAADQVLVNAIAPSTINTPFISNIRSAGSRVGSFKLSGTSPLGRVTEPEDICAVIEFLLSDGARNITGVTLPVDGGTSAAFIGQSS</sequence>
<dbReference type="PANTHER" id="PTHR43477">
    <property type="entry name" value="DIHYDROANTICAPSIN 7-DEHYDROGENASE"/>
    <property type="match status" value="1"/>
</dbReference>
<evidence type="ECO:0000313" key="5">
    <source>
        <dbReference type="Proteomes" id="UP000559809"/>
    </source>
</evidence>
<feature type="domain" description="Ketoreductase" evidence="3">
    <location>
        <begin position="3"/>
        <end position="186"/>
    </location>
</feature>
<proteinExistence type="inferred from homology"/>
<evidence type="ECO:0000313" key="4">
    <source>
        <dbReference type="EMBL" id="NYT50603.1"/>
    </source>
</evidence>
<dbReference type="PRINTS" id="PR00081">
    <property type="entry name" value="GDHRDH"/>
</dbReference>
<dbReference type="InterPro" id="IPR036291">
    <property type="entry name" value="NAD(P)-bd_dom_sf"/>
</dbReference>
<dbReference type="SUPFAM" id="SSF51735">
    <property type="entry name" value="NAD(P)-binding Rossmann-fold domains"/>
    <property type="match status" value="1"/>
</dbReference>
<evidence type="ECO:0000259" key="3">
    <source>
        <dbReference type="SMART" id="SM00822"/>
    </source>
</evidence>
<dbReference type="Pfam" id="PF13561">
    <property type="entry name" value="adh_short_C2"/>
    <property type="match status" value="1"/>
</dbReference>
<dbReference type="InterPro" id="IPR051122">
    <property type="entry name" value="SDR_DHRS6-like"/>
</dbReference>
<dbReference type="RefSeq" id="WP_180156688.1">
    <property type="nucleotide sequence ID" value="NZ_JACCEM010000007.1"/>
</dbReference>
<evidence type="ECO:0000256" key="2">
    <source>
        <dbReference type="ARBA" id="ARBA00023002"/>
    </source>
</evidence>
<dbReference type="InterPro" id="IPR057326">
    <property type="entry name" value="KR_dom"/>
</dbReference>
<dbReference type="EMBL" id="JACCEM010000007">
    <property type="protein sequence ID" value="NYT50603.1"/>
    <property type="molecule type" value="Genomic_DNA"/>
</dbReference>
<name>A0A853G156_9BURK</name>
<accession>A0A853G156</accession>